<feature type="compositionally biased region" description="Basic and acidic residues" evidence="3">
    <location>
        <begin position="1"/>
        <end position="23"/>
    </location>
</feature>
<dbReference type="GO" id="GO:0070043">
    <property type="term" value="F:rRNA (guanine-N7-)-methyltransferase activity"/>
    <property type="evidence" value="ECO:0007669"/>
    <property type="project" value="TreeGrafter"/>
</dbReference>
<name>A3SN80_ROSNI</name>
<dbReference type="eggNOG" id="COG0116">
    <property type="taxonomic scope" value="Bacteria"/>
</dbReference>
<dbReference type="RefSeq" id="WP_009814745.1">
    <property type="nucleotide sequence ID" value="NZ_CH724156.1"/>
</dbReference>
<dbReference type="PROSITE" id="PS01261">
    <property type="entry name" value="UPF0020"/>
    <property type="match status" value="1"/>
</dbReference>
<feature type="domain" description="RlmL ferredoxin-like" evidence="5">
    <location>
        <begin position="166"/>
        <end position="220"/>
    </location>
</feature>
<dbReference type="Pfam" id="PF01170">
    <property type="entry name" value="UPF0020"/>
    <property type="match status" value="1"/>
</dbReference>
<evidence type="ECO:0000259" key="5">
    <source>
        <dbReference type="Pfam" id="PF22020"/>
    </source>
</evidence>
<feature type="region of interest" description="Disordered" evidence="3">
    <location>
        <begin position="1"/>
        <end position="165"/>
    </location>
</feature>
<dbReference type="PANTHER" id="PTHR47313">
    <property type="entry name" value="RIBOSOMAL RNA LARGE SUBUNIT METHYLTRANSFERASE K/L"/>
    <property type="match status" value="1"/>
</dbReference>
<feature type="compositionally biased region" description="Gly residues" evidence="3">
    <location>
        <begin position="33"/>
        <end position="47"/>
    </location>
</feature>
<evidence type="ECO:0000256" key="2">
    <source>
        <dbReference type="ARBA" id="ARBA00022679"/>
    </source>
</evidence>
<protein>
    <submittedName>
        <fullName evidence="6">Uncharacterized protein</fullName>
    </submittedName>
</protein>
<evidence type="ECO:0000313" key="6">
    <source>
        <dbReference type="EMBL" id="EAP75920.1"/>
    </source>
</evidence>
<evidence type="ECO:0000256" key="1">
    <source>
        <dbReference type="ARBA" id="ARBA00022603"/>
    </source>
</evidence>
<keyword evidence="1" id="KW-0489">Methyltransferase</keyword>
<sequence length="530" mass="56782">MPDRPGRPDQNRRDQTRAGDTPRKPRQKRRGPAGAGPTGSGPTGSGSTGTPDSPKRKANPLANPGRRVSKPPRPAQSTERSDSPAAKPKADAKPTGKPDRKPDQKPDQNHAKPAPKARGSKYPASQAKSKPKPAKQPKPAQPAPAQPSPAEPAPVAPMADGTPQRLFFAAPPGLEPTLEAEARALGFADAIAEPGGVAANGDWSEVWRANLMLRGAGRVLVRLGSFRAMHVAQLDKRARRFPWDLYLRPDVPIKVEATCKRSKIYHAGAAVQRVETAITETLGVPIDAEATLRLMIRIEDDLCTVSLDSSGEPLHKRGYKEFVGKAAMRESMAALFLRDCGFDGREPLLDPMCGSGTFPLEAASIAAGLLPGATRRFAFEDLAGFDAEAYAAFRRRITPEATEPDPGFRAYGSDRDAGAIRGASANAERAGLSHLCQFTQHSVSDLQRPEGPPGLVMINPPYGGRIGNKKMLYALYAALGRKLTEDFSGWRVGIVTTDVSLIRPMGIKFPPPGPPVAHGGLKVRLWQAQL</sequence>
<dbReference type="InterPro" id="IPR054170">
    <property type="entry name" value="RlmL_1st"/>
</dbReference>
<dbReference type="HOGENOM" id="CLU_032119_3_3_5"/>
<evidence type="ECO:0000313" key="7">
    <source>
        <dbReference type="Proteomes" id="UP000005954"/>
    </source>
</evidence>
<dbReference type="InterPro" id="IPR000241">
    <property type="entry name" value="RlmKL-like_Mtase"/>
</dbReference>
<keyword evidence="7" id="KW-1185">Reference proteome</keyword>
<gene>
    <name evidence="6" type="ORF">ISM_13680</name>
</gene>
<dbReference type="AlphaFoldDB" id="A3SN80"/>
<dbReference type="InterPro" id="IPR029063">
    <property type="entry name" value="SAM-dependent_MTases_sf"/>
</dbReference>
<proteinExistence type="predicted"/>
<dbReference type="Proteomes" id="UP000005954">
    <property type="component" value="Unassembled WGS sequence"/>
</dbReference>
<dbReference type="GO" id="GO:0008990">
    <property type="term" value="F:rRNA (guanine-N2-)-methyltransferase activity"/>
    <property type="evidence" value="ECO:0007669"/>
    <property type="project" value="TreeGrafter"/>
</dbReference>
<dbReference type="Gene3D" id="3.40.50.150">
    <property type="entry name" value="Vaccinia Virus protein VP39"/>
    <property type="match status" value="1"/>
</dbReference>
<dbReference type="SUPFAM" id="SSF53335">
    <property type="entry name" value="S-adenosyl-L-methionine-dependent methyltransferases"/>
    <property type="match status" value="1"/>
</dbReference>
<feature type="domain" description="Ribosomal RNA large subunit methyltransferase K/L-like methyltransferase" evidence="4">
    <location>
        <begin position="317"/>
        <end position="501"/>
    </location>
</feature>
<comment type="caution">
    <text evidence="6">The sequence shown here is derived from an EMBL/GenBank/DDBJ whole genome shotgun (WGS) entry which is preliminary data.</text>
</comment>
<feature type="compositionally biased region" description="Basic and acidic residues" evidence="3">
    <location>
        <begin position="88"/>
        <end position="110"/>
    </location>
</feature>
<dbReference type="PANTHER" id="PTHR47313:SF1">
    <property type="entry name" value="RIBOSOMAL RNA LARGE SUBUNIT METHYLTRANSFERASE K_L"/>
    <property type="match status" value="1"/>
</dbReference>
<evidence type="ECO:0000256" key="3">
    <source>
        <dbReference type="SAM" id="MobiDB-lite"/>
    </source>
</evidence>
<reference evidence="6 7" key="1">
    <citation type="submission" date="2005-12" db="EMBL/GenBank/DDBJ databases">
        <authorList>
            <person name="Moran M.A."/>
            <person name="Ferriera S."/>
            <person name="Johnson J."/>
            <person name="Kravitz S."/>
            <person name="Halpern A."/>
            <person name="Remington K."/>
            <person name="Beeson K."/>
            <person name="Tran B."/>
            <person name="Rogers Y.-H."/>
            <person name="Friedman R."/>
            <person name="Venter J.C."/>
        </authorList>
    </citation>
    <scope>NUCLEOTIDE SEQUENCE [LARGE SCALE GENOMIC DNA]</scope>
    <source>
        <strain evidence="7">ATCC BAA-591 / DSM 15170 / ISM</strain>
    </source>
</reference>
<keyword evidence="2" id="KW-0808">Transferase</keyword>
<dbReference type="EMBL" id="AALY01000002">
    <property type="protein sequence ID" value="EAP75920.1"/>
    <property type="molecule type" value="Genomic_DNA"/>
</dbReference>
<accession>A3SN80</accession>
<dbReference type="CDD" id="cd11715">
    <property type="entry name" value="THUMP_AdoMetMT"/>
    <property type="match status" value="1"/>
</dbReference>
<feature type="compositionally biased region" description="Pro residues" evidence="3">
    <location>
        <begin position="136"/>
        <end position="155"/>
    </location>
</feature>
<dbReference type="Pfam" id="PF22020">
    <property type="entry name" value="RlmL_1st"/>
    <property type="match status" value="1"/>
</dbReference>
<organism evidence="6 7">
    <name type="scientific">Roseovarius nubinhibens (strain ATCC BAA-591 / DSM 15170 / ISM)</name>
    <dbReference type="NCBI Taxonomy" id="89187"/>
    <lineage>
        <taxon>Bacteria</taxon>
        <taxon>Pseudomonadati</taxon>
        <taxon>Pseudomonadota</taxon>
        <taxon>Alphaproteobacteria</taxon>
        <taxon>Rhodobacterales</taxon>
        <taxon>Roseobacteraceae</taxon>
        <taxon>Roseovarius</taxon>
    </lineage>
</organism>
<dbReference type="InterPro" id="IPR053943">
    <property type="entry name" value="RlmKL-like_Mtase_CS"/>
</dbReference>
<dbReference type="Gene3D" id="3.30.2130.30">
    <property type="match status" value="1"/>
</dbReference>
<dbReference type="STRING" id="89187.ISM_13680"/>
<evidence type="ECO:0000259" key="4">
    <source>
        <dbReference type="Pfam" id="PF01170"/>
    </source>
</evidence>